<name>A0A413VYC0_9BACE</name>
<reference evidence="10 11" key="1">
    <citation type="submission" date="2018-08" db="EMBL/GenBank/DDBJ databases">
        <title>A genome reference for cultivated species of the human gut microbiota.</title>
        <authorList>
            <person name="Zou Y."/>
            <person name="Xue W."/>
            <person name="Luo G."/>
        </authorList>
    </citation>
    <scope>NUCLEOTIDE SEQUENCE [LARGE SCALE GENOMIC DNA]</scope>
    <source>
        <strain evidence="10 11">AM40-30BH</strain>
    </source>
</reference>
<dbReference type="GO" id="GO:0004065">
    <property type="term" value="F:arylsulfatase activity"/>
    <property type="evidence" value="ECO:0007669"/>
    <property type="project" value="TreeGrafter"/>
</dbReference>
<accession>A0A413VYC0</accession>
<comment type="PTM">
    <text evidence="7">The conversion to 3-oxoalanine (also known as C-formylglycine, FGly), of a serine or cysteine residue in prokaryotes and of a cysteine residue in eukaryotes, is critical for catalytic activity.</text>
</comment>
<evidence type="ECO:0000313" key="10">
    <source>
        <dbReference type="EMBL" id="RHB38551.1"/>
    </source>
</evidence>
<dbReference type="PROSITE" id="PS00523">
    <property type="entry name" value="SULFATASE_1"/>
    <property type="match status" value="1"/>
</dbReference>
<dbReference type="PANTHER" id="PTHR42693:SF42">
    <property type="entry name" value="ARYLSULFATASE G"/>
    <property type="match status" value="1"/>
</dbReference>
<dbReference type="EMBL" id="QSGO01000001">
    <property type="protein sequence ID" value="RHB38551.1"/>
    <property type="molecule type" value="Genomic_DNA"/>
</dbReference>
<sequence>MNVDKRKLWTAASVLILSGPLTAQQQPNIILFLVDDMGWQDTSVPFWTETTELNQIYHTPNMERLSQMGVKFTHAYANSISSPSRVSLFTGANAARHRVTNWTLKKDVSTDRKNDLLAFGDWNYNGLCPQEGIPYTFYAKCLPELLRENGYTTMMVGKAHFGSLDTPAADPLTIGFDYNIAGHAAGAMGSYLGEEGYGANGNPEWAKIWAVPDLEKYHGTDTFLTEALTLEAKGLMDKALAKEKPFFLYMSHYAVHAPFATDKRFYDRYIAKGLSHKEAQYAGLVEGMDKSLGDLMDYLEVKGIAQNTVIIFMSDNGGYTIGRTNKNYPLSEGKGSLKEGGIREPMIVCWPGVTQPATVNVTPVIIEDFFPSILELAGMKGRIHTPQIIDGRSFVAQLKGKQGDQKRPLYFHYPNNWGERYETTGAPQSAVIEGDWKLIYYYESQTSALFNLKEDISEQQNLIGEKAYQKIALKLAKDLTRHLKKTNATMPVVKVTGDFVKYPDGSGVE</sequence>
<feature type="domain" description="Sulfatase N-terminal" evidence="9">
    <location>
        <begin position="27"/>
        <end position="379"/>
    </location>
</feature>
<feature type="chain" id="PRO_5019342981" evidence="8">
    <location>
        <begin position="24"/>
        <end position="509"/>
    </location>
</feature>
<dbReference type="GeneID" id="69503017"/>
<organism evidence="10 11">
    <name type="scientific">Bacteroides nordii</name>
    <dbReference type="NCBI Taxonomy" id="291645"/>
    <lineage>
        <taxon>Bacteria</taxon>
        <taxon>Pseudomonadati</taxon>
        <taxon>Bacteroidota</taxon>
        <taxon>Bacteroidia</taxon>
        <taxon>Bacteroidales</taxon>
        <taxon>Bacteroidaceae</taxon>
        <taxon>Bacteroides</taxon>
    </lineage>
</organism>
<keyword evidence="3" id="KW-0479">Metal-binding</keyword>
<dbReference type="InterPro" id="IPR000917">
    <property type="entry name" value="Sulfatase_N"/>
</dbReference>
<comment type="cofactor">
    <cofactor evidence="1">
        <name>Ca(2+)</name>
        <dbReference type="ChEBI" id="CHEBI:29108"/>
    </cofactor>
</comment>
<keyword evidence="6" id="KW-0106">Calcium</keyword>
<comment type="caution">
    <text evidence="10">The sequence shown here is derived from an EMBL/GenBank/DDBJ whole genome shotgun (WGS) entry which is preliminary data.</text>
</comment>
<evidence type="ECO:0000256" key="7">
    <source>
        <dbReference type="PIRSR" id="PIRSR600917-52"/>
    </source>
</evidence>
<evidence type="ECO:0000256" key="6">
    <source>
        <dbReference type="ARBA" id="ARBA00022837"/>
    </source>
</evidence>
<evidence type="ECO:0000313" key="11">
    <source>
        <dbReference type="Proteomes" id="UP000284379"/>
    </source>
</evidence>
<dbReference type="InterPro" id="IPR050738">
    <property type="entry name" value="Sulfatase"/>
</dbReference>
<dbReference type="PANTHER" id="PTHR42693">
    <property type="entry name" value="ARYLSULFATASE FAMILY MEMBER"/>
    <property type="match status" value="1"/>
</dbReference>
<protein>
    <submittedName>
        <fullName evidence="10">DUF4976 domain-containing protein</fullName>
    </submittedName>
</protein>
<keyword evidence="4 8" id="KW-0732">Signal</keyword>
<dbReference type="Proteomes" id="UP000284379">
    <property type="component" value="Unassembled WGS sequence"/>
</dbReference>
<evidence type="ECO:0000256" key="5">
    <source>
        <dbReference type="ARBA" id="ARBA00022801"/>
    </source>
</evidence>
<dbReference type="CDD" id="cd16144">
    <property type="entry name" value="ARS_like"/>
    <property type="match status" value="1"/>
</dbReference>
<evidence type="ECO:0000256" key="8">
    <source>
        <dbReference type="SAM" id="SignalP"/>
    </source>
</evidence>
<dbReference type="Gene3D" id="3.40.720.10">
    <property type="entry name" value="Alkaline Phosphatase, subunit A"/>
    <property type="match status" value="1"/>
</dbReference>
<keyword evidence="5" id="KW-0378">Hydrolase</keyword>
<dbReference type="RefSeq" id="WP_007486441.1">
    <property type="nucleotide sequence ID" value="NZ_CABJFV010000001.1"/>
</dbReference>
<dbReference type="Pfam" id="PF00884">
    <property type="entry name" value="Sulfatase"/>
    <property type="match status" value="1"/>
</dbReference>
<evidence type="ECO:0000259" key="9">
    <source>
        <dbReference type="Pfam" id="PF00884"/>
    </source>
</evidence>
<evidence type="ECO:0000256" key="4">
    <source>
        <dbReference type="ARBA" id="ARBA00022729"/>
    </source>
</evidence>
<evidence type="ECO:0000256" key="2">
    <source>
        <dbReference type="ARBA" id="ARBA00008779"/>
    </source>
</evidence>
<evidence type="ECO:0000256" key="3">
    <source>
        <dbReference type="ARBA" id="ARBA00022723"/>
    </source>
</evidence>
<feature type="modified residue" description="3-oxoalanine (Ser)" evidence="7">
    <location>
        <position position="81"/>
    </location>
</feature>
<dbReference type="AlphaFoldDB" id="A0A413VYC0"/>
<feature type="signal peptide" evidence="8">
    <location>
        <begin position="1"/>
        <end position="23"/>
    </location>
</feature>
<dbReference type="SUPFAM" id="SSF53649">
    <property type="entry name" value="Alkaline phosphatase-like"/>
    <property type="match status" value="1"/>
</dbReference>
<gene>
    <name evidence="10" type="ORF">DW888_01725</name>
</gene>
<dbReference type="GO" id="GO:0046872">
    <property type="term" value="F:metal ion binding"/>
    <property type="evidence" value="ECO:0007669"/>
    <property type="project" value="UniProtKB-KW"/>
</dbReference>
<proteinExistence type="inferred from homology"/>
<dbReference type="InterPro" id="IPR024607">
    <property type="entry name" value="Sulfatase_CS"/>
</dbReference>
<dbReference type="Gene3D" id="3.30.1120.10">
    <property type="match status" value="1"/>
</dbReference>
<dbReference type="InterPro" id="IPR017850">
    <property type="entry name" value="Alkaline_phosphatase_core_sf"/>
</dbReference>
<comment type="similarity">
    <text evidence="2">Belongs to the sulfatase family.</text>
</comment>
<evidence type="ECO:0000256" key="1">
    <source>
        <dbReference type="ARBA" id="ARBA00001913"/>
    </source>
</evidence>